<dbReference type="GO" id="GO:0008995">
    <property type="term" value="F:ribonuclease E activity"/>
    <property type="evidence" value="ECO:0007669"/>
    <property type="project" value="UniProtKB-EC"/>
</dbReference>
<keyword evidence="10 15" id="KW-0255">Endonuclease</keyword>
<dbReference type="STRING" id="1091494.MEALZ_3117"/>
<reference evidence="19" key="1">
    <citation type="journal article" date="2012" name="J. Bacteriol.">
        <title>Genome sequence of the haloalkaliphilic methanotrophic bacterium Methylomicrobium alcaliphilum 20Z.</title>
        <authorList>
            <person name="Vuilleumier S."/>
            <person name="Khmelenina V.N."/>
            <person name="Bringel F."/>
            <person name="Reshetnikov A.S."/>
            <person name="Lajus A."/>
            <person name="Mangenot S."/>
            <person name="Rouy Z."/>
            <person name="Op den Camp H.J."/>
            <person name="Jetten M.S."/>
            <person name="Dispirito A.A."/>
            <person name="Dunfield P."/>
            <person name="Klotz M.G."/>
            <person name="Semrau J.D."/>
            <person name="Stein L.Y."/>
            <person name="Barbe V."/>
            <person name="Medigue C."/>
            <person name="Trotsenko Y.A."/>
            <person name="Kalyuzhnaya M.G."/>
        </authorList>
    </citation>
    <scope>NUCLEOTIDE SEQUENCE [LARGE SCALE GENOMIC DNA]</scope>
    <source>
        <strain evidence="19">DSM 19304 / NCIMB 14124 / VKM B-2133 / 20Z</strain>
    </source>
</reference>
<evidence type="ECO:0000256" key="9">
    <source>
        <dbReference type="ARBA" id="ARBA00022730"/>
    </source>
</evidence>
<feature type="domain" description="S1 motif" evidence="17">
    <location>
        <begin position="39"/>
        <end position="122"/>
    </location>
</feature>
<feature type="compositionally biased region" description="Polar residues" evidence="16">
    <location>
        <begin position="670"/>
        <end position="686"/>
    </location>
</feature>
<keyword evidence="4 15" id="KW-0997">Cell inner membrane</keyword>
<evidence type="ECO:0000256" key="16">
    <source>
        <dbReference type="SAM" id="MobiDB-lite"/>
    </source>
</evidence>
<comment type="cofactor">
    <cofactor evidence="15">
        <name>Mg(2+)</name>
        <dbReference type="ChEBI" id="CHEBI:18420"/>
    </cofactor>
    <text evidence="15">Binds 1 Mg(2+) ion per subunit.</text>
</comment>
<evidence type="ECO:0000256" key="13">
    <source>
        <dbReference type="ARBA" id="ARBA00022884"/>
    </source>
</evidence>
<keyword evidence="2 15" id="KW-1003">Cell membrane</keyword>
<keyword evidence="14 15" id="KW-0472">Membrane</keyword>
<dbReference type="GO" id="GO:0000287">
    <property type="term" value="F:magnesium ion binding"/>
    <property type="evidence" value="ECO:0007669"/>
    <property type="project" value="UniProtKB-UniRule"/>
</dbReference>
<keyword evidence="7 15" id="KW-0540">Nuclease</keyword>
<evidence type="ECO:0000256" key="8">
    <source>
        <dbReference type="ARBA" id="ARBA00022723"/>
    </source>
</evidence>
<evidence type="ECO:0000256" key="14">
    <source>
        <dbReference type="ARBA" id="ARBA00023136"/>
    </source>
</evidence>
<comment type="subcellular location">
    <subcellularLocation>
        <location evidence="15">Cytoplasm</location>
    </subcellularLocation>
    <subcellularLocation>
        <location evidence="15">Cell inner membrane</location>
        <topology evidence="15">Peripheral membrane protein</topology>
        <orientation evidence="15">Cytoplasmic side</orientation>
    </subcellularLocation>
</comment>
<dbReference type="GO" id="GO:0005737">
    <property type="term" value="C:cytoplasm"/>
    <property type="evidence" value="ECO:0007669"/>
    <property type="project" value="UniProtKB-SubCell"/>
</dbReference>
<keyword evidence="15" id="KW-0820">tRNA-binding</keyword>
<dbReference type="PANTHER" id="PTHR30001:SF1">
    <property type="entry name" value="RIBONUCLEASE E_G-LIKE PROTEIN, CHLOROPLASTIC"/>
    <property type="match status" value="1"/>
</dbReference>
<dbReference type="InterPro" id="IPR028878">
    <property type="entry name" value="RNase_E"/>
</dbReference>
<dbReference type="Gene3D" id="2.40.50.140">
    <property type="entry name" value="Nucleic acid-binding proteins"/>
    <property type="match status" value="1"/>
</dbReference>
<feature type="compositionally biased region" description="Basic residues" evidence="16">
    <location>
        <begin position="646"/>
        <end position="661"/>
    </location>
</feature>
<feature type="compositionally biased region" description="Basic and acidic residues" evidence="16">
    <location>
        <begin position="696"/>
        <end position="707"/>
    </location>
</feature>
<feature type="compositionally biased region" description="Basic and acidic residues" evidence="16">
    <location>
        <begin position="715"/>
        <end position="731"/>
    </location>
</feature>
<evidence type="ECO:0000256" key="11">
    <source>
        <dbReference type="ARBA" id="ARBA00022801"/>
    </source>
</evidence>
<evidence type="ECO:0000256" key="15">
    <source>
        <dbReference type="HAMAP-Rule" id="MF_00970"/>
    </source>
</evidence>
<keyword evidence="8 15" id="KW-0479">Metal-binding</keyword>
<dbReference type="InterPro" id="IPR004659">
    <property type="entry name" value="RNase_E/G"/>
</dbReference>
<gene>
    <name evidence="15 18" type="primary">rne</name>
    <name evidence="18" type="ordered locus">MEALZ_3117</name>
</gene>
<evidence type="ECO:0000256" key="3">
    <source>
        <dbReference type="ARBA" id="ARBA00022490"/>
    </source>
</evidence>
<comment type="cofactor">
    <cofactor evidence="15">
        <name>Zn(2+)</name>
        <dbReference type="ChEBI" id="CHEBI:29105"/>
    </cofactor>
    <text evidence="15">Binds 2 Zn(2+) ions per homotetramer.</text>
</comment>
<keyword evidence="6 15" id="KW-0819">tRNA processing</keyword>
<keyword evidence="12 15" id="KW-0460">Magnesium</keyword>
<name>G4T340_META2</name>
<keyword evidence="9 15" id="KW-0699">rRNA-binding</keyword>
<dbReference type="HOGENOM" id="CLU_003468_3_2_6"/>
<feature type="binding site" evidence="15">
    <location>
        <position position="409"/>
    </location>
    <ligand>
        <name>Zn(2+)</name>
        <dbReference type="ChEBI" id="CHEBI:29105"/>
        <note>ligand shared between dimeric partners</note>
    </ligand>
</feature>
<feature type="compositionally biased region" description="Basic and acidic residues" evidence="16">
    <location>
        <begin position="607"/>
        <end position="620"/>
    </location>
</feature>
<dbReference type="GO" id="GO:0019843">
    <property type="term" value="F:rRNA binding"/>
    <property type="evidence" value="ECO:0007669"/>
    <property type="project" value="UniProtKB-KW"/>
</dbReference>
<feature type="region of interest" description="Required for zinc-mediated homotetramerization and catalytic activity" evidence="15">
    <location>
        <begin position="406"/>
        <end position="409"/>
    </location>
</feature>
<keyword evidence="5 15" id="KW-0698">rRNA processing</keyword>
<evidence type="ECO:0000256" key="4">
    <source>
        <dbReference type="ARBA" id="ARBA00022519"/>
    </source>
</evidence>
<feature type="binding site" evidence="15">
    <location>
        <position position="305"/>
    </location>
    <ligand>
        <name>Mg(2+)</name>
        <dbReference type="ChEBI" id="CHEBI:18420"/>
        <note>catalytic</note>
    </ligand>
</feature>
<comment type="function">
    <text evidence="15">Endoribonuclease that plays a central role in RNA processing and decay. Required for the maturation of 5S and 16S rRNAs and the majority of tRNAs. Also involved in the degradation of most mRNAs.</text>
</comment>
<dbReference type="AlphaFoldDB" id="G4T340"/>
<dbReference type="SUPFAM" id="SSF50249">
    <property type="entry name" value="Nucleic acid-binding proteins"/>
    <property type="match status" value="1"/>
</dbReference>
<feature type="region of interest" description="Disordered" evidence="16">
    <location>
        <begin position="560"/>
        <end position="731"/>
    </location>
</feature>
<dbReference type="PATRIC" id="fig|271065.3.peg.3213"/>
<evidence type="ECO:0000259" key="17">
    <source>
        <dbReference type="PROSITE" id="PS50126"/>
    </source>
</evidence>
<evidence type="ECO:0000256" key="2">
    <source>
        <dbReference type="ARBA" id="ARBA00022475"/>
    </source>
</evidence>
<evidence type="ECO:0000256" key="7">
    <source>
        <dbReference type="ARBA" id="ARBA00022722"/>
    </source>
</evidence>
<keyword evidence="11 15" id="KW-0378">Hydrolase</keyword>
<keyword evidence="15" id="KW-0862">Zinc</keyword>
<dbReference type="CDD" id="cd04453">
    <property type="entry name" value="S1_RNase_E"/>
    <property type="match status" value="1"/>
</dbReference>
<dbReference type="Gene3D" id="3.40.1260.20">
    <property type="entry name" value="Ribonuclease E, catalytic domain"/>
    <property type="match status" value="1"/>
</dbReference>
<dbReference type="GO" id="GO:0006364">
    <property type="term" value="P:rRNA processing"/>
    <property type="evidence" value="ECO:0007669"/>
    <property type="project" value="UniProtKB-UniRule"/>
</dbReference>
<dbReference type="InterPro" id="IPR048583">
    <property type="entry name" value="RNase_E_G_thioredoxin-like"/>
</dbReference>
<dbReference type="Pfam" id="PF20833">
    <property type="entry name" value="RNase_E_G_Thio"/>
    <property type="match status" value="1"/>
</dbReference>
<dbReference type="GO" id="GO:0006402">
    <property type="term" value="P:mRNA catabolic process"/>
    <property type="evidence" value="ECO:0007669"/>
    <property type="project" value="UniProtKB-UniRule"/>
</dbReference>
<dbReference type="SMART" id="SM00316">
    <property type="entry name" value="S1"/>
    <property type="match status" value="1"/>
</dbReference>
<feature type="binding site" evidence="15">
    <location>
        <position position="406"/>
    </location>
    <ligand>
        <name>Zn(2+)</name>
        <dbReference type="ChEBI" id="CHEBI:29105"/>
        <note>ligand shared between dimeric partners</note>
    </ligand>
</feature>
<evidence type="ECO:0000256" key="12">
    <source>
        <dbReference type="ARBA" id="ARBA00022842"/>
    </source>
</evidence>
<comment type="similarity">
    <text evidence="15">Belongs to the RNase E/G family. RNase E subfamily.</text>
</comment>
<sequence length="731" mass="82193">MKRMLINATQPEELRVALVDGQKLYDFDIEVPSKEQKKSNIYKGIITRIEPSLEAAFVNYGSEKHGFLPFKEIAPNFRQRAEGDTSEGGRASIKDQIKEGQEIVVQIEKEERGNKGAALTTYISLAGTYLVLMPNNPKAGGISRRIEGDTRNELREVMTALEIPDTMGLIVRTAGCGKSAEELQWDLNYLLQLWEAIERSASEQSAPFLIFQESNVIIRALRDHLRGNIDEILIDKEEAFHLVQKFLKQVMPHFLSKAKLYQDSVPLFSRYQIESQIEIAYGREVSLPSGGSIVIDHTEALTSIDINSARATKGSDIEETALNTNLEAADEIARQLRLRDLGGLFVIDFIDMMANKNQRAVENRLRDALKIDRARIQTSRISRFGLLEMSRQRLRPSLGESTQLICPRCKGQGTIRNVESVALAVLRVLEEEAMKPGTEKVIAHLPIESATFLLNEKRPAIELIESRLKVGIVILPSKHLETPAYTIDRIKAKDAIEEKPSYLQIKEEDIPLPEFAQQIKPKAEQAAIKEFLPDAPAPVQNRNTSASLIKRFWQKLVGVGGKEETPAMPQPDKKQERKEGEERTPGKKRDNKRGPGSRNNRPKRPVNKRETKPDEQKETITEEVVQQPVEPDKTTNEAVEQPVKKSPSRNGRRGPNRRRPRNPNYRKPESSQQSETSGPNVPTQADESPKSAEVVKTQDEKPRREQDATAAKPDNNTDSKPAVKSESESDA</sequence>
<evidence type="ECO:0000256" key="6">
    <source>
        <dbReference type="ARBA" id="ARBA00022694"/>
    </source>
</evidence>
<evidence type="ECO:0000256" key="5">
    <source>
        <dbReference type="ARBA" id="ARBA00022552"/>
    </source>
</evidence>
<dbReference type="InterPro" id="IPR012340">
    <property type="entry name" value="NA-bd_OB-fold"/>
</dbReference>
<evidence type="ECO:0000313" key="18">
    <source>
        <dbReference type="EMBL" id="CCE24782.1"/>
    </source>
</evidence>
<dbReference type="NCBIfam" id="TIGR00757">
    <property type="entry name" value="RNaseEG"/>
    <property type="match status" value="1"/>
</dbReference>
<dbReference type="PANTHER" id="PTHR30001">
    <property type="entry name" value="RIBONUCLEASE"/>
    <property type="match status" value="1"/>
</dbReference>
<dbReference type="Pfam" id="PF10150">
    <property type="entry name" value="RNase_E_G"/>
    <property type="match status" value="1"/>
</dbReference>
<dbReference type="InterPro" id="IPR019307">
    <property type="entry name" value="RNA-bd_AU-1/RNase_E/G"/>
</dbReference>
<dbReference type="GO" id="GO:0008033">
    <property type="term" value="P:tRNA processing"/>
    <property type="evidence" value="ECO:0007669"/>
    <property type="project" value="UniProtKB-UniRule"/>
</dbReference>
<dbReference type="GO" id="GO:0008270">
    <property type="term" value="F:zinc ion binding"/>
    <property type="evidence" value="ECO:0007669"/>
    <property type="project" value="UniProtKB-UniRule"/>
</dbReference>
<evidence type="ECO:0000313" key="19">
    <source>
        <dbReference type="Proteomes" id="UP000008315"/>
    </source>
</evidence>
<dbReference type="InterPro" id="IPR003029">
    <property type="entry name" value="S1_domain"/>
</dbReference>
<dbReference type="PROSITE" id="PS50126">
    <property type="entry name" value="S1"/>
    <property type="match status" value="1"/>
</dbReference>
<evidence type="ECO:0000256" key="1">
    <source>
        <dbReference type="ARBA" id="ARBA00005663"/>
    </source>
</evidence>
<dbReference type="GO" id="GO:0000049">
    <property type="term" value="F:tRNA binding"/>
    <property type="evidence" value="ECO:0007669"/>
    <property type="project" value="UniProtKB-KW"/>
</dbReference>
<organism evidence="18 19">
    <name type="scientific">Methylotuvimicrobium alcaliphilum (strain DSM 19304 / NCIMB 14124 / VKM B-2133 / 20Z)</name>
    <name type="common">Methylomicrobium alcaliphilum</name>
    <dbReference type="NCBI Taxonomy" id="1091494"/>
    <lineage>
        <taxon>Bacteria</taxon>
        <taxon>Pseudomonadati</taxon>
        <taxon>Pseudomonadota</taxon>
        <taxon>Gammaproteobacteria</taxon>
        <taxon>Methylococcales</taxon>
        <taxon>Methylococcaceae</taxon>
        <taxon>Methylotuvimicrobium</taxon>
    </lineage>
</organism>
<dbReference type="Proteomes" id="UP000008315">
    <property type="component" value="Chromosome"/>
</dbReference>
<comment type="catalytic activity">
    <reaction evidence="15">
        <text>Endonucleolytic cleavage of single-stranded RNA in A- and U-rich regions.</text>
        <dbReference type="EC" id="3.1.26.12"/>
    </reaction>
</comment>
<feature type="binding site" evidence="15">
    <location>
        <position position="348"/>
    </location>
    <ligand>
        <name>Mg(2+)</name>
        <dbReference type="ChEBI" id="CHEBI:18420"/>
        <note>catalytic</note>
    </ligand>
</feature>
<protein>
    <recommendedName>
        <fullName evidence="15">Ribonuclease E</fullName>
        <shortName evidence="15">RNase E</shortName>
        <ecNumber evidence="15">3.1.26.12</ecNumber>
    </recommendedName>
</protein>
<feature type="compositionally biased region" description="Basic and acidic residues" evidence="16">
    <location>
        <begin position="561"/>
        <end position="588"/>
    </location>
</feature>
<keyword evidence="13 15" id="KW-0694">RNA-binding</keyword>
<dbReference type="RefSeq" id="WP_014149544.1">
    <property type="nucleotide sequence ID" value="NC_016112.1"/>
</dbReference>
<dbReference type="EC" id="3.1.26.12" evidence="15"/>
<dbReference type="HAMAP" id="MF_00970">
    <property type="entry name" value="RNase_E"/>
    <property type="match status" value="1"/>
</dbReference>
<proteinExistence type="inferred from homology"/>
<dbReference type="KEGG" id="mah:MEALZ_3117"/>
<accession>G4T340</accession>
<dbReference type="GO" id="GO:0009898">
    <property type="term" value="C:cytoplasmic side of plasma membrane"/>
    <property type="evidence" value="ECO:0007669"/>
    <property type="project" value="UniProtKB-UniRule"/>
</dbReference>
<evidence type="ECO:0000256" key="10">
    <source>
        <dbReference type="ARBA" id="ARBA00022759"/>
    </source>
</evidence>
<dbReference type="EMBL" id="FO082060">
    <property type="protein sequence ID" value="CCE24782.1"/>
    <property type="molecule type" value="Genomic_DNA"/>
</dbReference>
<comment type="subunit">
    <text evidence="15">Component of the RNA degradosome, which is a multiprotein complex involved in RNA processing and mRNA degradation. Within the RNA degradosome, RNase E assembles into a homotetramer formed by a dimer of dimers.</text>
</comment>
<dbReference type="Pfam" id="PF00575">
    <property type="entry name" value="S1"/>
    <property type="match status" value="1"/>
</dbReference>
<comment type="similarity">
    <text evidence="1">Belongs to the RNase E/G family. RNase G subfamily.</text>
</comment>
<keyword evidence="19" id="KW-1185">Reference proteome</keyword>
<keyword evidence="3 15" id="KW-0963">Cytoplasm</keyword>